<keyword evidence="3" id="KW-1185">Reference proteome</keyword>
<evidence type="ECO:0000256" key="1">
    <source>
        <dbReference type="SAM" id="MobiDB-lite"/>
    </source>
</evidence>
<dbReference type="AlphaFoldDB" id="A0AAD4QSF4"/>
<evidence type="ECO:0000313" key="2">
    <source>
        <dbReference type="EMBL" id="KAI1696201.1"/>
    </source>
</evidence>
<comment type="caution">
    <text evidence="2">The sequence shown here is derived from an EMBL/GenBank/DDBJ whole genome shotgun (WGS) entry which is preliminary data.</text>
</comment>
<dbReference type="Proteomes" id="UP001201812">
    <property type="component" value="Unassembled WGS sequence"/>
</dbReference>
<evidence type="ECO:0000313" key="3">
    <source>
        <dbReference type="Proteomes" id="UP001201812"/>
    </source>
</evidence>
<feature type="region of interest" description="Disordered" evidence="1">
    <location>
        <begin position="1"/>
        <end position="21"/>
    </location>
</feature>
<name>A0AAD4QSF4_9BILA</name>
<proteinExistence type="predicted"/>
<dbReference type="EMBL" id="JAKKPZ010000342">
    <property type="protein sequence ID" value="KAI1696201.1"/>
    <property type="molecule type" value="Genomic_DNA"/>
</dbReference>
<accession>A0AAD4QSF4</accession>
<sequence length="154" mass="16951">MAAQNKTKVETEAENVKPFGSQKMTKNQAQILTRAASINAPVYQCTKIANPTKIKERATSDSFSRNRLSQQYSDKAYDDVQEISPREIAAESASESMDLPLTNIGETGHLMVSESSVGHPLTNIDTGYPSLSSEPFSIIRYSKCISVVIKLKLH</sequence>
<protein>
    <submittedName>
        <fullName evidence="2">Uncharacterized protein</fullName>
    </submittedName>
</protein>
<organism evidence="2 3">
    <name type="scientific">Ditylenchus destructor</name>
    <dbReference type="NCBI Taxonomy" id="166010"/>
    <lineage>
        <taxon>Eukaryota</taxon>
        <taxon>Metazoa</taxon>
        <taxon>Ecdysozoa</taxon>
        <taxon>Nematoda</taxon>
        <taxon>Chromadorea</taxon>
        <taxon>Rhabditida</taxon>
        <taxon>Tylenchina</taxon>
        <taxon>Tylenchomorpha</taxon>
        <taxon>Sphaerularioidea</taxon>
        <taxon>Anguinidae</taxon>
        <taxon>Anguininae</taxon>
        <taxon>Ditylenchus</taxon>
    </lineage>
</organism>
<gene>
    <name evidence="2" type="ORF">DdX_19165</name>
</gene>
<reference evidence="2" key="1">
    <citation type="submission" date="2022-01" db="EMBL/GenBank/DDBJ databases">
        <title>Genome Sequence Resource for Two Populations of Ditylenchus destructor, the Migratory Endoparasitic Phytonematode.</title>
        <authorList>
            <person name="Zhang H."/>
            <person name="Lin R."/>
            <person name="Xie B."/>
        </authorList>
    </citation>
    <scope>NUCLEOTIDE SEQUENCE</scope>
    <source>
        <strain evidence="2">BazhouSP</strain>
    </source>
</reference>